<gene>
    <name evidence="1" type="primary">flaF</name>
    <name evidence="1" type="ORF">E2L08_05240</name>
</gene>
<dbReference type="GO" id="GO:0044781">
    <property type="term" value="P:bacterial-type flagellum organization"/>
    <property type="evidence" value="ECO:0007669"/>
    <property type="project" value="InterPro"/>
</dbReference>
<keyword evidence="1" id="KW-0966">Cell projection</keyword>
<keyword evidence="1" id="KW-0282">Flagellum</keyword>
<keyword evidence="1" id="KW-0969">Cilium</keyword>
<dbReference type="Proteomes" id="UP000295701">
    <property type="component" value="Unassembled WGS sequence"/>
</dbReference>
<dbReference type="InterPro" id="IPR010845">
    <property type="entry name" value="FlaF"/>
</dbReference>
<dbReference type="NCBIfam" id="NF009435">
    <property type="entry name" value="PRK12794.1"/>
    <property type="match status" value="1"/>
</dbReference>
<comment type="caution">
    <text evidence="1">The sequence shown here is derived from an EMBL/GenBank/DDBJ whole genome shotgun (WGS) entry which is preliminary data.</text>
</comment>
<evidence type="ECO:0000313" key="1">
    <source>
        <dbReference type="EMBL" id="TDL81524.1"/>
    </source>
</evidence>
<protein>
    <submittedName>
        <fullName evidence="1">Flagellar biosynthesis regulatory protein FlaF</fullName>
    </submittedName>
</protein>
<dbReference type="EMBL" id="SNAA01000004">
    <property type="protein sequence ID" value="TDL81524.1"/>
    <property type="molecule type" value="Genomic_DNA"/>
</dbReference>
<name>A0A4R6AEY3_9RHOB</name>
<dbReference type="AlphaFoldDB" id="A0A4R6AEY3"/>
<dbReference type="RefSeq" id="WP_133396011.1">
    <property type="nucleotide sequence ID" value="NZ_SNAA01000004.1"/>
</dbReference>
<dbReference type="OrthoDB" id="9808944at2"/>
<proteinExistence type="predicted"/>
<evidence type="ECO:0000313" key="2">
    <source>
        <dbReference type="Proteomes" id="UP000295701"/>
    </source>
</evidence>
<organism evidence="1 2">
    <name type="scientific">Palleronia sediminis</name>
    <dbReference type="NCBI Taxonomy" id="2547833"/>
    <lineage>
        <taxon>Bacteria</taxon>
        <taxon>Pseudomonadati</taxon>
        <taxon>Pseudomonadota</taxon>
        <taxon>Alphaproteobacteria</taxon>
        <taxon>Rhodobacterales</taxon>
        <taxon>Roseobacteraceae</taxon>
        <taxon>Palleronia</taxon>
    </lineage>
</organism>
<dbReference type="Pfam" id="PF07309">
    <property type="entry name" value="FlaF"/>
    <property type="match status" value="1"/>
</dbReference>
<keyword evidence="2" id="KW-1185">Reference proteome</keyword>
<reference evidence="1 2" key="1">
    <citation type="submission" date="2019-03" db="EMBL/GenBank/DDBJ databases">
        <title>Primorskyibacter sp. SS33 isolated from sediments.</title>
        <authorList>
            <person name="Xunke S."/>
        </authorList>
    </citation>
    <scope>NUCLEOTIDE SEQUENCE [LARGE SCALE GENOMIC DNA]</scope>
    <source>
        <strain evidence="1 2">SS33</strain>
    </source>
</reference>
<sequence>MNATLLAKTAYGHASAPVRSAADTEYDAFARITSRLNAAAPGPETVSALHENRRLWTLLGSLVAEPENALPPETRARILYLAEFTFTHTSKILAGKADRAILIEINGAIMRGLRDRVGAA</sequence>
<accession>A0A4R6AEY3</accession>